<accession>A7VPS5</accession>
<dbReference type="Proteomes" id="UP000220611">
    <property type="component" value="Unassembled WGS sequence"/>
</dbReference>
<dbReference type="EMBL" id="NOXF01000006">
    <property type="protein sequence ID" value="PEQ24329.1"/>
    <property type="molecule type" value="Genomic_DNA"/>
</dbReference>
<keyword evidence="5" id="KW-1185">Reference proteome</keyword>
<proteinExistence type="predicted"/>
<name>A7VPS5_9FIRM</name>
<dbReference type="EMBL" id="ABCB02000013">
    <property type="protein sequence ID" value="EDO62737.1"/>
    <property type="molecule type" value="Genomic_DNA"/>
</dbReference>
<reference evidence="2 4" key="1">
    <citation type="submission" date="2007-08" db="EMBL/GenBank/DDBJ databases">
        <title>Draft genome sequence of Clostridium leptum (DSM 753).</title>
        <authorList>
            <person name="Sudarsanam P."/>
            <person name="Ley R."/>
            <person name="Guruge J."/>
            <person name="Turnbaugh P.J."/>
            <person name="Mahowald M."/>
            <person name="Liep D."/>
            <person name="Gordon J."/>
        </authorList>
    </citation>
    <scope>NUCLEOTIDE SEQUENCE [LARGE SCALE GENOMIC DNA]</scope>
    <source>
        <strain evidence="2 4">DSM 753</strain>
    </source>
</reference>
<organism evidence="2 4">
    <name type="scientific">[Clostridium] leptum DSM 753</name>
    <dbReference type="NCBI Taxonomy" id="428125"/>
    <lineage>
        <taxon>Bacteria</taxon>
        <taxon>Bacillati</taxon>
        <taxon>Bacillota</taxon>
        <taxon>Clostridia</taxon>
        <taxon>Eubacteriales</taxon>
        <taxon>Oscillospiraceae</taxon>
        <taxon>Oscillospiraceae incertae sedis</taxon>
    </lineage>
</organism>
<protein>
    <submittedName>
        <fullName evidence="2">Uncharacterized protein</fullName>
    </submittedName>
</protein>
<evidence type="ECO:0000313" key="3">
    <source>
        <dbReference type="EMBL" id="PEQ24329.1"/>
    </source>
</evidence>
<evidence type="ECO:0000313" key="4">
    <source>
        <dbReference type="Proteomes" id="UP000003490"/>
    </source>
</evidence>
<evidence type="ECO:0000256" key="1">
    <source>
        <dbReference type="SAM" id="MobiDB-lite"/>
    </source>
</evidence>
<comment type="caution">
    <text evidence="2">The sequence shown here is derived from an EMBL/GenBank/DDBJ whole genome shotgun (WGS) entry which is preliminary data.</text>
</comment>
<evidence type="ECO:0000313" key="2">
    <source>
        <dbReference type="EMBL" id="EDO62737.1"/>
    </source>
</evidence>
<sequence length="79" mass="8896">MFKIIFKRWPKAYKDGFQKGRKERSRLTAAFEGQSLGSRPAVTAGKQLSRRAVRKTGCEQNSDKMRKGAVSPAAVRLRV</sequence>
<gene>
    <name evidence="3" type="ORF">CH238_09035</name>
    <name evidence="2" type="ORF">CLOLEP_00552</name>
</gene>
<dbReference type="HOGENOM" id="CLU_2599851_0_0_9"/>
<evidence type="ECO:0000313" key="5">
    <source>
        <dbReference type="Proteomes" id="UP000220611"/>
    </source>
</evidence>
<feature type="region of interest" description="Disordered" evidence="1">
    <location>
        <begin position="40"/>
        <end position="71"/>
    </location>
</feature>
<dbReference type="Proteomes" id="UP000003490">
    <property type="component" value="Unassembled WGS sequence"/>
</dbReference>
<reference evidence="2 4" key="2">
    <citation type="submission" date="2007-08" db="EMBL/GenBank/DDBJ databases">
        <authorList>
            <person name="Fulton L."/>
            <person name="Clifton S."/>
            <person name="Fulton B."/>
            <person name="Xu J."/>
            <person name="Minx P."/>
            <person name="Pepin K.H."/>
            <person name="Johnson M."/>
            <person name="Thiruvilangam P."/>
            <person name="Bhonagiri V."/>
            <person name="Nash W.E."/>
            <person name="Wang C."/>
            <person name="Mardis E.R."/>
            <person name="Wilson R.K."/>
        </authorList>
    </citation>
    <scope>NUCLEOTIDE SEQUENCE [LARGE SCALE GENOMIC DNA]</scope>
    <source>
        <strain evidence="2 4">DSM 753</strain>
    </source>
</reference>
<reference evidence="3 5" key="3">
    <citation type="submission" date="2017-07" db="EMBL/GenBank/DDBJ databases">
        <title>Prevalence of linear plasmids in Cutibacterium (Propionibacterium) acnes isolates obtained from prostatic tissue.</title>
        <authorList>
            <person name="Davidsson S."/>
            <person name="Carlsson J."/>
            <person name="Molling P."/>
            <person name="Andren O."/>
            <person name="Andersson S.-O."/>
            <person name="Brzuszkiewicz E."/>
            <person name="Poehlein A."/>
            <person name="Al-Zeer M."/>
            <person name="Brinkmann V."/>
            <person name="Scavenius C."/>
            <person name="Nazipi S."/>
            <person name="Soderquist B."/>
            <person name="Bruggemann H."/>
        </authorList>
    </citation>
    <scope>NUCLEOTIDE SEQUENCE [LARGE SCALE GENOMIC DNA]</scope>
    <source>
        <strain evidence="3 5">DSM 753</strain>
    </source>
</reference>
<dbReference type="AlphaFoldDB" id="A7VPS5"/>